<dbReference type="SMART" id="SM00220">
    <property type="entry name" value="S_TKc"/>
    <property type="match status" value="1"/>
</dbReference>
<sequence>MNGIPSAPQESRDVANRVVKVPSSPSLKAQASNQALRAANQSAPSNANGSSTTQPANLHSAPQPIPWSTLRDQLLPPLSSNASPPQPVMPAANWINPSSPLRVPTQTQPTNGMSQQQQQQQQQQQPAQTSPSSPSFWHASAQLYGGLFHHAHAPTSNPQPQTRPPSVMNNPDPIMFTPPAPLSTVPSLIHVSSRRQSDAMSVEDDSLARNQQHPNHSFQLSDFQIMNTLGTGSFGRVHLVQELATKEYRALKVMKKSEVVRLKQVEHTINEKTILEQLRHPFLVHLYGTFQDSQNLYLVLDYIPGGELFTYLRKSGRFPTAVARYYAAQVVLAFEFLHDREIIYRDLKPENLLIDSKGNIKITDFGFAKYVPDVTWTLCGTPDYLAPEIIQAKGYGKAVDWWALGVLLYEMIAGHPPFYDEDHFKLYEKILAGKLRFPIHFDGDAKDLVRRLLTADLTRRFGNLRGGAADIKAHKFFAGVDWKSLVEGRIAPPFIPKSSGPADTSNFDTYPEDYEPYGQQVHDPFKDKFTVF</sequence>
<evidence type="ECO:0000256" key="3">
    <source>
        <dbReference type="ARBA" id="ARBA00022679"/>
    </source>
</evidence>
<dbReference type="RefSeq" id="XP_031023404.1">
    <property type="nucleotide sequence ID" value="XM_031170657.1"/>
</dbReference>
<dbReference type="OrthoDB" id="63267at2759"/>
<dbReference type="InterPro" id="IPR017441">
    <property type="entry name" value="Protein_kinase_ATP_BS"/>
</dbReference>
<name>A0A507BXI4_9FUNG</name>
<comment type="catalytic activity">
    <reaction evidence="8">
        <text>L-seryl-[protein] + ATP = O-phospho-L-seryl-[protein] + ADP + H(+)</text>
        <dbReference type="Rhea" id="RHEA:17989"/>
        <dbReference type="Rhea" id="RHEA-COMP:9863"/>
        <dbReference type="Rhea" id="RHEA-COMP:11604"/>
        <dbReference type="ChEBI" id="CHEBI:15378"/>
        <dbReference type="ChEBI" id="CHEBI:29999"/>
        <dbReference type="ChEBI" id="CHEBI:30616"/>
        <dbReference type="ChEBI" id="CHEBI:83421"/>
        <dbReference type="ChEBI" id="CHEBI:456216"/>
        <dbReference type="EC" id="2.7.11.11"/>
    </reaction>
</comment>
<feature type="compositionally biased region" description="Low complexity" evidence="10">
    <location>
        <begin position="106"/>
        <end position="135"/>
    </location>
</feature>
<evidence type="ECO:0000259" key="12">
    <source>
        <dbReference type="PROSITE" id="PS51285"/>
    </source>
</evidence>
<evidence type="ECO:0000256" key="5">
    <source>
        <dbReference type="ARBA" id="ARBA00022777"/>
    </source>
</evidence>
<dbReference type="Proteomes" id="UP000319731">
    <property type="component" value="Unassembled WGS sequence"/>
</dbReference>
<dbReference type="InterPro" id="IPR000719">
    <property type="entry name" value="Prot_kinase_dom"/>
</dbReference>
<evidence type="ECO:0000256" key="8">
    <source>
        <dbReference type="ARBA" id="ARBA00047454"/>
    </source>
</evidence>
<evidence type="ECO:0000256" key="2">
    <source>
        <dbReference type="ARBA" id="ARBA00022527"/>
    </source>
</evidence>
<comment type="caution">
    <text evidence="13">The sequence shown here is derived from an EMBL/GenBank/DDBJ whole genome shotgun (WGS) entry which is preliminary data.</text>
</comment>
<protein>
    <recommendedName>
        <fullName evidence="1">cAMP-dependent protein kinase</fullName>
        <ecNumber evidence="1">2.7.11.11</ecNumber>
    </recommendedName>
</protein>
<dbReference type="InterPro" id="IPR011009">
    <property type="entry name" value="Kinase-like_dom_sf"/>
</dbReference>
<keyword evidence="5" id="KW-0418">Kinase</keyword>
<dbReference type="Gene3D" id="3.30.200.20">
    <property type="entry name" value="Phosphorylase Kinase, domain 1"/>
    <property type="match status" value="1"/>
</dbReference>
<evidence type="ECO:0000256" key="7">
    <source>
        <dbReference type="ARBA" id="ARBA00047292"/>
    </source>
</evidence>
<evidence type="ECO:0000256" key="10">
    <source>
        <dbReference type="SAM" id="MobiDB-lite"/>
    </source>
</evidence>
<dbReference type="InterPro" id="IPR008271">
    <property type="entry name" value="Ser/Thr_kinase_AS"/>
</dbReference>
<dbReference type="InterPro" id="IPR000961">
    <property type="entry name" value="AGC-kinase_C"/>
</dbReference>
<dbReference type="GO" id="GO:0004691">
    <property type="term" value="F:cAMP-dependent protein kinase activity"/>
    <property type="evidence" value="ECO:0007669"/>
    <property type="project" value="UniProtKB-EC"/>
</dbReference>
<keyword evidence="3" id="KW-0808">Transferase</keyword>
<dbReference type="Gene3D" id="1.10.510.10">
    <property type="entry name" value="Transferase(Phosphotransferase) domain 1"/>
    <property type="match status" value="1"/>
</dbReference>
<dbReference type="SUPFAM" id="SSF56112">
    <property type="entry name" value="Protein kinase-like (PK-like)"/>
    <property type="match status" value="1"/>
</dbReference>
<dbReference type="Pfam" id="PF00069">
    <property type="entry name" value="Pkinase"/>
    <property type="match status" value="1"/>
</dbReference>
<evidence type="ECO:0000256" key="6">
    <source>
        <dbReference type="ARBA" id="ARBA00022840"/>
    </source>
</evidence>
<keyword evidence="6 9" id="KW-0067">ATP-binding</keyword>
<dbReference type="CDD" id="cd05580">
    <property type="entry name" value="STKc_PKA_like"/>
    <property type="match status" value="1"/>
</dbReference>
<dbReference type="GO" id="GO:0005952">
    <property type="term" value="C:cAMP-dependent protein kinase complex"/>
    <property type="evidence" value="ECO:0007669"/>
    <property type="project" value="TreeGrafter"/>
</dbReference>
<organism evidence="13 14">
    <name type="scientific">Synchytrium microbalum</name>
    <dbReference type="NCBI Taxonomy" id="1806994"/>
    <lineage>
        <taxon>Eukaryota</taxon>
        <taxon>Fungi</taxon>
        <taxon>Fungi incertae sedis</taxon>
        <taxon>Chytridiomycota</taxon>
        <taxon>Chytridiomycota incertae sedis</taxon>
        <taxon>Chytridiomycetes</taxon>
        <taxon>Synchytriales</taxon>
        <taxon>Synchytriaceae</taxon>
        <taxon>Synchytrium</taxon>
    </lineage>
</organism>
<feature type="domain" description="Protein kinase" evidence="11">
    <location>
        <begin position="223"/>
        <end position="477"/>
    </location>
</feature>
<feature type="region of interest" description="Disordered" evidence="10">
    <location>
        <begin position="1"/>
        <end position="136"/>
    </location>
</feature>
<dbReference type="PANTHER" id="PTHR24353">
    <property type="entry name" value="CYCLIC NUCLEOTIDE-DEPENDENT PROTEIN KINASE"/>
    <property type="match status" value="1"/>
</dbReference>
<evidence type="ECO:0000256" key="4">
    <source>
        <dbReference type="ARBA" id="ARBA00022741"/>
    </source>
</evidence>
<evidence type="ECO:0000313" key="13">
    <source>
        <dbReference type="EMBL" id="TPX32142.1"/>
    </source>
</evidence>
<dbReference type="PANTHER" id="PTHR24353:SF153">
    <property type="entry name" value="CAMP-DEPENDENT PROTEIN KINASE CATALYTIC SUBUNIT 1"/>
    <property type="match status" value="1"/>
</dbReference>
<evidence type="ECO:0000256" key="1">
    <source>
        <dbReference type="ARBA" id="ARBA00012444"/>
    </source>
</evidence>
<accession>A0A507BXI4</accession>
<dbReference type="GO" id="GO:0005524">
    <property type="term" value="F:ATP binding"/>
    <property type="evidence" value="ECO:0007669"/>
    <property type="project" value="UniProtKB-UniRule"/>
</dbReference>
<dbReference type="PROSITE" id="PS51285">
    <property type="entry name" value="AGC_KINASE_CTER"/>
    <property type="match status" value="1"/>
</dbReference>
<feature type="compositionally biased region" description="Polar residues" evidence="10">
    <location>
        <begin position="23"/>
        <end position="57"/>
    </location>
</feature>
<dbReference type="GO" id="GO:0005829">
    <property type="term" value="C:cytosol"/>
    <property type="evidence" value="ECO:0007669"/>
    <property type="project" value="TreeGrafter"/>
</dbReference>
<comment type="catalytic activity">
    <reaction evidence="7">
        <text>L-threonyl-[protein] + ATP = O-phospho-L-threonyl-[protein] + ADP + H(+)</text>
        <dbReference type="Rhea" id="RHEA:46608"/>
        <dbReference type="Rhea" id="RHEA-COMP:11060"/>
        <dbReference type="Rhea" id="RHEA-COMP:11605"/>
        <dbReference type="ChEBI" id="CHEBI:15378"/>
        <dbReference type="ChEBI" id="CHEBI:30013"/>
        <dbReference type="ChEBI" id="CHEBI:30616"/>
        <dbReference type="ChEBI" id="CHEBI:61977"/>
        <dbReference type="ChEBI" id="CHEBI:456216"/>
        <dbReference type="EC" id="2.7.11.11"/>
    </reaction>
</comment>
<dbReference type="EC" id="2.7.11.11" evidence="1"/>
<dbReference type="GO" id="GO:0005634">
    <property type="term" value="C:nucleus"/>
    <property type="evidence" value="ECO:0007669"/>
    <property type="project" value="TreeGrafter"/>
</dbReference>
<reference evidence="13 14" key="1">
    <citation type="journal article" date="2019" name="Sci. Rep.">
        <title>Comparative genomics of chytrid fungi reveal insights into the obligate biotrophic and pathogenic lifestyle of Synchytrium endobioticum.</title>
        <authorList>
            <person name="van de Vossenberg B.T.L.H."/>
            <person name="Warris S."/>
            <person name="Nguyen H.D.T."/>
            <person name="van Gent-Pelzer M.P.E."/>
            <person name="Joly D.L."/>
            <person name="van de Geest H.C."/>
            <person name="Bonants P.J.M."/>
            <person name="Smith D.S."/>
            <person name="Levesque C.A."/>
            <person name="van der Lee T.A.J."/>
        </authorList>
    </citation>
    <scope>NUCLEOTIDE SEQUENCE [LARGE SCALE GENOMIC DNA]</scope>
    <source>
        <strain evidence="13 14">JEL517</strain>
    </source>
</reference>
<evidence type="ECO:0000259" key="11">
    <source>
        <dbReference type="PROSITE" id="PS50011"/>
    </source>
</evidence>
<dbReference type="AlphaFoldDB" id="A0A507BXI4"/>
<feature type="domain" description="AGC-kinase C-terminal" evidence="12">
    <location>
        <begin position="478"/>
        <end position="532"/>
    </location>
</feature>
<evidence type="ECO:0000313" key="14">
    <source>
        <dbReference type="Proteomes" id="UP000319731"/>
    </source>
</evidence>
<dbReference type="STRING" id="1806994.A0A507BXI4"/>
<gene>
    <name evidence="13" type="ORF">SmJEL517_g04729</name>
</gene>
<evidence type="ECO:0000256" key="9">
    <source>
        <dbReference type="PROSITE-ProRule" id="PRU10141"/>
    </source>
</evidence>
<dbReference type="EMBL" id="QEAO01000034">
    <property type="protein sequence ID" value="TPX32142.1"/>
    <property type="molecule type" value="Genomic_DNA"/>
</dbReference>
<dbReference type="GeneID" id="42005954"/>
<dbReference type="PROSITE" id="PS00108">
    <property type="entry name" value="PROTEIN_KINASE_ST"/>
    <property type="match status" value="1"/>
</dbReference>
<dbReference type="PROSITE" id="PS00107">
    <property type="entry name" value="PROTEIN_KINASE_ATP"/>
    <property type="match status" value="1"/>
</dbReference>
<feature type="region of interest" description="Disordered" evidence="10">
    <location>
        <begin position="149"/>
        <end position="181"/>
    </location>
</feature>
<feature type="compositionally biased region" description="Low complexity" evidence="10">
    <location>
        <begin position="74"/>
        <end position="83"/>
    </location>
</feature>
<proteinExistence type="predicted"/>
<dbReference type="FunFam" id="3.30.200.20:FF:000005">
    <property type="entry name" value="cAMP-dependent protein kinase catalytic subunit"/>
    <property type="match status" value="1"/>
</dbReference>
<keyword evidence="14" id="KW-1185">Reference proteome</keyword>
<keyword evidence="4 9" id="KW-0547">Nucleotide-binding</keyword>
<dbReference type="PROSITE" id="PS50011">
    <property type="entry name" value="PROTEIN_KINASE_DOM"/>
    <property type="match status" value="1"/>
</dbReference>
<dbReference type="SMART" id="SM00133">
    <property type="entry name" value="S_TK_X"/>
    <property type="match status" value="1"/>
</dbReference>
<dbReference type="FunFam" id="1.10.510.10:FF:000005">
    <property type="entry name" value="cAMP-dependent protein kinase catalytic subunit alpha"/>
    <property type="match status" value="1"/>
</dbReference>
<feature type="binding site" evidence="9">
    <location>
        <position position="252"/>
    </location>
    <ligand>
        <name>ATP</name>
        <dbReference type="ChEBI" id="CHEBI:30616"/>
    </ligand>
</feature>
<keyword evidence="2" id="KW-0723">Serine/threonine-protein kinase</keyword>